<keyword evidence="7" id="KW-0460">Magnesium</keyword>
<dbReference type="SUPFAM" id="SSF63882">
    <property type="entry name" value="MoeA N-terminal region -like"/>
    <property type="match status" value="1"/>
</dbReference>
<evidence type="ECO:0000313" key="11">
    <source>
        <dbReference type="Proteomes" id="UP001501536"/>
    </source>
</evidence>
<reference evidence="11" key="1">
    <citation type="journal article" date="2019" name="Int. J. Syst. Evol. Microbiol.">
        <title>The Global Catalogue of Microorganisms (GCM) 10K type strain sequencing project: providing services to taxonomists for standard genome sequencing and annotation.</title>
        <authorList>
            <consortium name="The Broad Institute Genomics Platform"/>
            <consortium name="The Broad Institute Genome Sequencing Center for Infectious Disease"/>
            <person name="Wu L."/>
            <person name="Ma J."/>
        </authorList>
    </citation>
    <scope>NUCLEOTIDE SEQUENCE [LARGE SCALE GENOMIC DNA]</scope>
    <source>
        <strain evidence="11">JCM 16961</strain>
    </source>
</reference>
<accession>A0ABP7DA43</accession>
<dbReference type="CDD" id="cd00887">
    <property type="entry name" value="MoeA"/>
    <property type="match status" value="1"/>
</dbReference>
<dbReference type="EMBL" id="BAABCJ010000002">
    <property type="protein sequence ID" value="GAA3700461.1"/>
    <property type="molecule type" value="Genomic_DNA"/>
</dbReference>
<comment type="caution">
    <text evidence="10">The sequence shown here is derived from an EMBL/GenBank/DDBJ whole genome shotgun (WGS) entry which is preliminary data.</text>
</comment>
<evidence type="ECO:0000313" key="10">
    <source>
        <dbReference type="EMBL" id="GAA3700461.1"/>
    </source>
</evidence>
<comment type="similarity">
    <text evidence="3 7">Belongs to the MoeA family.</text>
</comment>
<evidence type="ECO:0000256" key="6">
    <source>
        <dbReference type="ARBA" id="ARBA00047317"/>
    </source>
</evidence>
<feature type="region of interest" description="Disordered" evidence="8">
    <location>
        <begin position="1"/>
        <end position="32"/>
    </location>
</feature>
<dbReference type="InterPro" id="IPR036425">
    <property type="entry name" value="MoaB/Mog-like_dom_sf"/>
</dbReference>
<proteinExistence type="inferred from homology"/>
<dbReference type="SUPFAM" id="SSF53218">
    <property type="entry name" value="Molybdenum cofactor biosynthesis proteins"/>
    <property type="match status" value="1"/>
</dbReference>
<dbReference type="PANTHER" id="PTHR10192:SF5">
    <property type="entry name" value="GEPHYRIN"/>
    <property type="match status" value="1"/>
</dbReference>
<dbReference type="InterPro" id="IPR005110">
    <property type="entry name" value="MoeA_linker/N"/>
</dbReference>
<evidence type="ECO:0000256" key="3">
    <source>
        <dbReference type="ARBA" id="ARBA00010763"/>
    </source>
</evidence>
<dbReference type="Gene3D" id="3.40.980.10">
    <property type="entry name" value="MoaB/Mog-like domain"/>
    <property type="match status" value="1"/>
</dbReference>
<dbReference type="SUPFAM" id="SSF63867">
    <property type="entry name" value="MoeA C-terminal domain-like"/>
    <property type="match status" value="1"/>
</dbReference>
<evidence type="ECO:0000256" key="4">
    <source>
        <dbReference type="ARBA" id="ARBA00022505"/>
    </source>
</evidence>
<evidence type="ECO:0000259" key="9">
    <source>
        <dbReference type="SMART" id="SM00852"/>
    </source>
</evidence>
<dbReference type="InterPro" id="IPR036688">
    <property type="entry name" value="MoeA_C_domain_IV_sf"/>
</dbReference>
<keyword evidence="7" id="KW-0808">Transferase</keyword>
<evidence type="ECO:0000256" key="8">
    <source>
        <dbReference type="SAM" id="MobiDB-lite"/>
    </source>
</evidence>
<dbReference type="Pfam" id="PF03453">
    <property type="entry name" value="MoeA_N"/>
    <property type="match status" value="1"/>
</dbReference>
<dbReference type="Gene3D" id="2.40.340.10">
    <property type="entry name" value="MoeA, C-terminal, domain IV"/>
    <property type="match status" value="1"/>
</dbReference>
<evidence type="ECO:0000256" key="5">
    <source>
        <dbReference type="ARBA" id="ARBA00023150"/>
    </source>
</evidence>
<dbReference type="InterPro" id="IPR001453">
    <property type="entry name" value="MoaB/Mog_dom"/>
</dbReference>
<protein>
    <recommendedName>
        <fullName evidence="7">Molybdopterin molybdenumtransferase</fullName>
        <ecNumber evidence="7">2.10.1.1</ecNumber>
    </recommendedName>
</protein>
<dbReference type="Proteomes" id="UP001501536">
    <property type="component" value="Unassembled WGS sequence"/>
</dbReference>
<dbReference type="EC" id="2.10.1.1" evidence="7"/>
<dbReference type="InterPro" id="IPR038987">
    <property type="entry name" value="MoeA-like"/>
</dbReference>
<keyword evidence="5 7" id="KW-0501">Molybdenum cofactor biosynthesis</keyword>
<keyword evidence="4 7" id="KW-0500">Molybdenum</keyword>
<dbReference type="InterPro" id="IPR005111">
    <property type="entry name" value="MoeA_C_domain_IV"/>
</dbReference>
<dbReference type="SMART" id="SM00852">
    <property type="entry name" value="MoCF_biosynth"/>
    <property type="match status" value="1"/>
</dbReference>
<dbReference type="RefSeq" id="WP_344881538.1">
    <property type="nucleotide sequence ID" value="NZ_BAABCJ010000002.1"/>
</dbReference>
<comment type="catalytic activity">
    <reaction evidence="6">
        <text>adenylyl-molybdopterin + molybdate = Mo-molybdopterin + AMP + H(+)</text>
        <dbReference type="Rhea" id="RHEA:35047"/>
        <dbReference type="ChEBI" id="CHEBI:15378"/>
        <dbReference type="ChEBI" id="CHEBI:36264"/>
        <dbReference type="ChEBI" id="CHEBI:62727"/>
        <dbReference type="ChEBI" id="CHEBI:71302"/>
        <dbReference type="ChEBI" id="CHEBI:456215"/>
        <dbReference type="EC" id="2.10.1.1"/>
    </reaction>
</comment>
<evidence type="ECO:0000256" key="7">
    <source>
        <dbReference type="RuleBase" id="RU365090"/>
    </source>
</evidence>
<dbReference type="NCBIfam" id="NF045515">
    <property type="entry name" value="Glp_gephyrin"/>
    <property type="match status" value="1"/>
</dbReference>
<dbReference type="PANTHER" id="PTHR10192">
    <property type="entry name" value="MOLYBDOPTERIN BIOSYNTHESIS PROTEIN"/>
    <property type="match status" value="1"/>
</dbReference>
<evidence type="ECO:0000256" key="1">
    <source>
        <dbReference type="ARBA" id="ARBA00002901"/>
    </source>
</evidence>
<comment type="function">
    <text evidence="1 7">Catalyzes the insertion of molybdate into adenylated molybdopterin with the concomitant release of AMP.</text>
</comment>
<organism evidence="10 11">
    <name type="scientific">Zhihengliuella alba</name>
    <dbReference type="NCBI Taxonomy" id="547018"/>
    <lineage>
        <taxon>Bacteria</taxon>
        <taxon>Bacillati</taxon>
        <taxon>Actinomycetota</taxon>
        <taxon>Actinomycetes</taxon>
        <taxon>Micrococcales</taxon>
        <taxon>Micrococcaceae</taxon>
        <taxon>Zhihengliuella</taxon>
    </lineage>
</organism>
<keyword evidence="7" id="KW-0479">Metal-binding</keyword>
<dbReference type="Gene3D" id="2.170.190.11">
    <property type="entry name" value="Molybdopterin biosynthesis moea protein, domain 3"/>
    <property type="match status" value="1"/>
</dbReference>
<feature type="domain" description="MoaB/Mog" evidence="9">
    <location>
        <begin position="221"/>
        <end position="364"/>
    </location>
</feature>
<comment type="pathway">
    <text evidence="2 7">Cofactor biosynthesis; molybdopterin biosynthesis.</text>
</comment>
<gene>
    <name evidence="10" type="ORF">GCM10022377_12120</name>
</gene>
<comment type="cofactor">
    <cofactor evidence="7">
        <name>Mg(2+)</name>
        <dbReference type="ChEBI" id="CHEBI:18420"/>
    </cofactor>
</comment>
<dbReference type="Gene3D" id="3.90.105.10">
    <property type="entry name" value="Molybdopterin biosynthesis moea protein, domain 2"/>
    <property type="match status" value="1"/>
</dbReference>
<dbReference type="Pfam" id="PF03454">
    <property type="entry name" value="MoeA_C"/>
    <property type="match status" value="1"/>
</dbReference>
<keyword evidence="11" id="KW-1185">Reference proteome</keyword>
<name>A0ABP7DA43_9MICC</name>
<dbReference type="InterPro" id="IPR036135">
    <property type="entry name" value="MoeA_linker/N_sf"/>
</dbReference>
<evidence type="ECO:0000256" key="2">
    <source>
        <dbReference type="ARBA" id="ARBA00005046"/>
    </source>
</evidence>
<sequence>MGADTGRGNPGTEQLPGEGPLPGTAPFRRSVAEHAGEVRRLLEPVAEAVAARVEELPLRAARGRILAADLPAPHSLPPFDNSQMDGFAVRTADLRRAASAGRAVLRAAAPIPAGPAPAAGEGVELAAGTTAPIMTGAPLPAGADAVVPVEAAEPPRFPAAGSPVGLPAEVEPGQFVRRAGSDIAAGDVALRAGAELTVRHLGLAAGLGFERLTVRGRPRALVVATGDEIVPPGRPLAPGQIHDANTTLVAAALDADGWDVAVETIASDTPAEFLDRLRAAAVSHGTDLVLTSGGISQGAYEVVKLALAERGVAFGSVALQPGGPQGLGILRWDDGTGTPMLAFPGNPVSTYVSYEMFLRPAAADLLGSAPRREADGVLTAPADSPPGKLQVRRARLLDTGPPARVELVGGPGSHLLHALAASDALAVLPADAEHLPAGSPIRVLLLEEHGPRPHRTPDPRET</sequence>
<dbReference type="Pfam" id="PF00994">
    <property type="entry name" value="MoCF_biosynth"/>
    <property type="match status" value="1"/>
</dbReference>